<protein>
    <recommendedName>
        <fullName evidence="2">DUF7869 domain-containing protein</fullName>
    </recommendedName>
</protein>
<feature type="region of interest" description="Disordered" evidence="1">
    <location>
        <begin position="198"/>
        <end position="280"/>
    </location>
</feature>
<keyword evidence="4" id="KW-1185">Reference proteome</keyword>
<evidence type="ECO:0000313" key="4">
    <source>
        <dbReference type="Proteomes" id="UP001153636"/>
    </source>
</evidence>
<sequence>MRMVEICKSKNNNENHIVSTPILEVTPNKIMETKMKPLNKLRNSSPQNTKRSFEVSAPLSDITPYGISNIIFEPDEDLMQAIIKNSDASSCSLLNISLLESDNIDGNITELENQANLDNVPNLPVLSSDVPENEDNIIYTELKAASEFNLDMCPNVCFPSDIFTTNDIQNNDQVELEQPLKTPDPDVGNPVRRGGVFSVLQSKNRTDNDNDNGQEEEKHDSDSDIQGILEDPDFIPENKRSDSKEENSNENTQGRPKQGRKRKYPHQNRQIRKRKANTNQEHFNAKGKKVAVREFLDFNCECRRKCTEKISAEIRRAEFEKFWKAGSYEARCALMQGSVKEVNKKRSYSANSKRQFSRQYYFSNVEVCKNTYLKTLGISQTRIDFALSKFKANEPINDKRGTNSGGRNSISEEKLNEVKLFIDSMPRYISHYTRNPTTAKFLSPNLNLQILYNLYNQKYPNGVRLSKLKKIFYTSFNLRFKKPQKDTCLRCDTFKVKIQSTYGDDLNLLKSQHDDHLNHAHALRKQMKDDLKLAKTDPAIETLTFDLEKTHSLPRLPTSIVYYKRQLNLFNQGIHCGSSGKGYFYVWLEYEASRGTQEVGSCLRKFIFEHLKTTASRLILWADSCGGQNRSIKMILMLQHILQNHITLKTITLRFLQPGHTFLPNDSEFGDVECALKTHNRLYTDKDYIHVMTNCRRKNPFVVTRLGKTDFLSVSPLQKLITNRKLDIEKNKISWLNTCEIELQKDNPFKLYMKCRLGDNPQIVDISKGSRKNKTTFDTELPLLWPDGRELSVAKIKDLKEMMKLVPNDSKSFYEFLRTVTPGDFDDDAAGFGPSIDFHVEENNYLEGDVE</sequence>
<reference evidence="3" key="1">
    <citation type="submission" date="2022-01" db="EMBL/GenBank/DDBJ databases">
        <authorList>
            <person name="King R."/>
        </authorList>
    </citation>
    <scope>NUCLEOTIDE SEQUENCE</scope>
</reference>
<dbReference type="OrthoDB" id="6771654at2759"/>
<proteinExistence type="predicted"/>
<feature type="compositionally biased region" description="Basic residues" evidence="1">
    <location>
        <begin position="257"/>
        <end position="276"/>
    </location>
</feature>
<gene>
    <name evidence="3" type="ORF">PSYICH_LOCUS965</name>
</gene>
<evidence type="ECO:0000256" key="1">
    <source>
        <dbReference type="SAM" id="MobiDB-lite"/>
    </source>
</evidence>
<organism evidence="3 4">
    <name type="scientific">Psylliodes chrysocephalus</name>
    <dbReference type="NCBI Taxonomy" id="3402493"/>
    <lineage>
        <taxon>Eukaryota</taxon>
        <taxon>Metazoa</taxon>
        <taxon>Ecdysozoa</taxon>
        <taxon>Arthropoda</taxon>
        <taxon>Hexapoda</taxon>
        <taxon>Insecta</taxon>
        <taxon>Pterygota</taxon>
        <taxon>Neoptera</taxon>
        <taxon>Endopterygota</taxon>
        <taxon>Coleoptera</taxon>
        <taxon>Polyphaga</taxon>
        <taxon>Cucujiformia</taxon>
        <taxon>Chrysomeloidea</taxon>
        <taxon>Chrysomelidae</taxon>
        <taxon>Galerucinae</taxon>
        <taxon>Alticini</taxon>
        <taxon>Psylliodes</taxon>
    </lineage>
</organism>
<feature type="compositionally biased region" description="Basic and acidic residues" evidence="1">
    <location>
        <begin position="236"/>
        <end position="247"/>
    </location>
</feature>
<dbReference type="Pfam" id="PF25273">
    <property type="entry name" value="DUF7869"/>
    <property type="match status" value="1"/>
</dbReference>
<evidence type="ECO:0000313" key="3">
    <source>
        <dbReference type="EMBL" id="CAH1099256.1"/>
    </source>
</evidence>
<dbReference type="PANTHER" id="PTHR10773:SF19">
    <property type="match status" value="1"/>
</dbReference>
<dbReference type="PANTHER" id="PTHR10773">
    <property type="entry name" value="DNA-DIRECTED RNA POLYMERASES I, II, AND III SUBUNIT RPABC2"/>
    <property type="match status" value="1"/>
</dbReference>
<dbReference type="InterPro" id="IPR057191">
    <property type="entry name" value="DUF7869"/>
</dbReference>
<dbReference type="Proteomes" id="UP001153636">
    <property type="component" value="Chromosome 1"/>
</dbReference>
<dbReference type="EMBL" id="OV651813">
    <property type="protein sequence ID" value="CAH1099256.1"/>
    <property type="molecule type" value="Genomic_DNA"/>
</dbReference>
<dbReference type="AlphaFoldDB" id="A0A9P0CDH9"/>
<name>A0A9P0CDH9_9CUCU</name>
<evidence type="ECO:0000259" key="2">
    <source>
        <dbReference type="Pfam" id="PF25273"/>
    </source>
</evidence>
<accession>A0A9P0CDH9</accession>
<feature type="domain" description="DUF7869" evidence="2">
    <location>
        <begin position="576"/>
        <end position="700"/>
    </location>
</feature>